<name>A0A4E0QR09_9EURY</name>
<keyword evidence="1" id="KW-0472">Membrane</keyword>
<keyword evidence="1" id="KW-1133">Transmembrane helix</keyword>
<keyword evidence="1" id="KW-0812">Transmembrane</keyword>
<dbReference type="EMBL" id="PGGK01000009">
    <property type="protein sequence ID" value="TGC08492.1"/>
    <property type="molecule type" value="Genomic_DNA"/>
</dbReference>
<reference evidence="2 3" key="1">
    <citation type="submission" date="2017-11" db="EMBL/GenBank/DDBJ databases">
        <title>Isolation and Characterization of Methanogenic Archaea from Saline Meromictic Lake at Siberia.</title>
        <authorList>
            <person name="Shen Y."/>
            <person name="Huang H.-H."/>
            <person name="Lai M.-C."/>
            <person name="Chen S.-C."/>
        </authorList>
    </citation>
    <scope>NUCLEOTIDE SEQUENCE [LARGE SCALE GENOMIC DNA]</scope>
    <source>
        <strain evidence="2 3">SY-01</strain>
    </source>
</reference>
<comment type="caution">
    <text evidence="2">The sequence shown here is derived from an EMBL/GenBank/DDBJ whole genome shotgun (WGS) entry which is preliminary data.</text>
</comment>
<evidence type="ECO:0000256" key="1">
    <source>
        <dbReference type="SAM" id="Phobius"/>
    </source>
</evidence>
<protein>
    <submittedName>
        <fullName evidence="2">Uncharacterized protein</fullName>
    </submittedName>
</protein>
<evidence type="ECO:0000313" key="2">
    <source>
        <dbReference type="EMBL" id="TGC08492.1"/>
    </source>
</evidence>
<dbReference type="Proteomes" id="UP000297295">
    <property type="component" value="Unassembled WGS sequence"/>
</dbReference>
<organism evidence="2 3">
    <name type="scientific">Methanolobus halotolerans</name>
    <dbReference type="NCBI Taxonomy" id="2052935"/>
    <lineage>
        <taxon>Archaea</taxon>
        <taxon>Methanobacteriati</taxon>
        <taxon>Methanobacteriota</taxon>
        <taxon>Stenosarchaea group</taxon>
        <taxon>Methanomicrobia</taxon>
        <taxon>Methanosarcinales</taxon>
        <taxon>Methanosarcinaceae</taxon>
        <taxon>Methanolobus</taxon>
    </lineage>
</organism>
<proteinExistence type="predicted"/>
<keyword evidence="3" id="KW-1185">Reference proteome</keyword>
<gene>
    <name evidence="2" type="ORF">CUN85_09240</name>
</gene>
<accession>A0A4E0QR09</accession>
<evidence type="ECO:0000313" key="3">
    <source>
        <dbReference type="Proteomes" id="UP000297295"/>
    </source>
</evidence>
<dbReference type="AlphaFoldDB" id="A0A4E0QR09"/>
<feature type="transmembrane region" description="Helical" evidence="1">
    <location>
        <begin position="37"/>
        <end position="57"/>
    </location>
</feature>
<sequence>MINISSVFRNRKRSKFQAYESDKPIKNMVQGYILKHVLYGILHIIFTAIFILDLSPAEAREIGIKYRSK</sequence>